<accession>A0AAV2G5I3</accession>
<dbReference type="Pfam" id="PF14365">
    <property type="entry name" value="Neprosin_AP"/>
    <property type="match status" value="1"/>
</dbReference>
<protein>
    <recommendedName>
        <fullName evidence="3">Neprosin activation peptide domain-containing protein</fullName>
    </recommendedName>
</protein>
<gene>
    <name evidence="4" type="ORF">LTRI10_LOCUS45295</name>
</gene>
<dbReference type="EMBL" id="OZ034821">
    <property type="protein sequence ID" value="CAL1405512.1"/>
    <property type="molecule type" value="Genomic_DNA"/>
</dbReference>
<dbReference type="InterPro" id="IPR025521">
    <property type="entry name" value="Neprosin_propep"/>
</dbReference>
<evidence type="ECO:0000313" key="5">
    <source>
        <dbReference type="Proteomes" id="UP001497516"/>
    </source>
</evidence>
<sequence>MAASSSSSATTLTLSLSLSHIFVAFLLVSLCYSASPVSSDSSANSTQTFLPRKELLKLKRVNAYLKKINKPAVKTIQSPDGDVFDCVLSHLQPAFDHPLLKGHKPLDPPERPKSNETSETEEIIAESFQQWHDSGESCPEGTVPIRRTTEKDVLRANKLRRFGKKPISPEDAAGLQSRFSISDHRPRRWQLLLFPTIGPRGCGRNPPLALLVLVSISNRLTAGLSLQLNLGRRRREEASRHNLGRCRQLNLGKLSACSNAIDKLSL</sequence>
<feature type="chain" id="PRO_5043999255" description="Neprosin activation peptide domain-containing protein" evidence="2">
    <location>
        <begin position="34"/>
        <end position="266"/>
    </location>
</feature>
<feature type="region of interest" description="Disordered" evidence="1">
    <location>
        <begin position="99"/>
        <end position="120"/>
    </location>
</feature>
<proteinExistence type="predicted"/>
<dbReference type="InterPro" id="IPR053168">
    <property type="entry name" value="Glutamic_endopeptidase"/>
</dbReference>
<evidence type="ECO:0000256" key="2">
    <source>
        <dbReference type="SAM" id="SignalP"/>
    </source>
</evidence>
<feature type="domain" description="Neprosin activation peptide" evidence="3">
    <location>
        <begin position="75"/>
        <end position="167"/>
    </location>
</feature>
<keyword evidence="5" id="KW-1185">Reference proteome</keyword>
<dbReference type="Proteomes" id="UP001497516">
    <property type="component" value="Chromosome 8"/>
</dbReference>
<keyword evidence="2" id="KW-0732">Signal</keyword>
<dbReference type="AlphaFoldDB" id="A0AAV2G5I3"/>
<evidence type="ECO:0000313" key="4">
    <source>
        <dbReference type="EMBL" id="CAL1405512.1"/>
    </source>
</evidence>
<dbReference type="PANTHER" id="PTHR31589:SF57">
    <property type="entry name" value="OS06G0474500 PROTEIN"/>
    <property type="match status" value="1"/>
</dbReference>
<evidence type="ECO:0000256" key="1">
    <source>
        <dbReference type="SAM" id="MobiDB-lite"/>
    </source>
</evidence>
<reference evidence="4 5" key="1">
    <citation type="submission" date="2024-04" db="EMBL/GenBank/DDBJ databases">
        <authorList>
            <person name="Fracassetti M."/>
        </authorList>
    </citation>
    <scope>NUCLEOTIDE SEQUENCE [LARGE SCALE GENOMIC DNA]</scope>
</reference>
<dbReference type="PANTHER" id="PTHR31589">
    <property type="entry name" value="PROTEIN, PUTATIVE (DUF239)-RELATED-RELATED"/>
    <property type="match status" value="1"/>
</dbReference>
<name>A0AAV2G5I3_9ROSI</name>
<evidence type="ECO:0000259" key="3">
    <source>
        <dbReference type="Pfam" id="PF14365"/>
    </source>
</evidence>
<organism evidence="4 5">
    <name type="scientific">Linum trigynum</name>
    <dbReference type="NCBI Taxonomy" id="586398"/>
    <lineage>
        <taxon>Eukaryota</taxon>
        <taxon>Viridiplantae</taxon>
        <taxon>Streptophyta</taxon>
        <taxon>Embryophyta</taxon>
        <taxon>Tracheophyta</taxon>
        <taxon>Spermatophyta</taxon>
        <taxon>Magnoliopsida</taxon>
        <taxon>eudicotyledons</taxon>
        <taxon>Gunneridae</taxon>
        <taxon>Pentapetalae</taxon>
        <taxon>rosids</taxon>
        <taxon>fabids</taxon>
        <taxon>Malpighiales</taxon>
        <taxon>Linaceae</taxon>
        <taxon>Linum</taxon>
    </lineage>
</organism>
<feature type="compositionally biased region" description="Basic and acidic residues" evidence="1">
    <location>
        <begin position="104"/>
        <end position="116"/>
    </location>
</feature>
<feature type="signal peptide" evidence="2">
    <location>
        <begin position="1"/>
        <end position="33"/>
    </location>
</feature>